<dbReference type="Proteomes" id="UP000005207">
    <property type="component" value="Linkage group LG15"/>
</dbReference>
<dbReference type="SUPFAM" id="SSF57756">
    <property type="entry name" value="Retrovirus zinc finger-like domains"/>
    <property type="match status" value="1"/>
</dbReference>
<organism evidence="4 5">
    <name type="scientific">Oreochromis niloticus</name>
    <name type="common">Nile tilapia</name>
    <name type="synonym">Tilapia nilotica</name>
    <dbReference type="NCBI Taxonomy" id="8128"/>
    <lineage>
        <taxon>Eukaryota</taxon>
        <taxon>Metazoa</taxon>
        <taxon>Chordata</taxon>
        <taxon>Craniata</taxon>
        <taxon>Vertebrata</taxon>
        <taxon>Euteleostomi</taxon>
        <taxon>Actinopterygii</taxon>
        <taxon>Neopterygii</taxon>
        <taxon>Teleostei</taxon>
        <taxon>Neoteleostei</taxon>
        <taxon>Acanthomorphata</taxon>
        <taxon>Ovalentaria</taxon>
        <taxon>Cichlomorphae</taxon>
        <taxon>Cichliformes</taxon>
        <taxon>Cichlidae</taxon>
        <taxon>African cichlids</taxon>
        <taxon>Pseudocrenilabrinae</taxon>
        <taxon>Oreochromini</taxon>
        <taxon>Oreochromis</taxon>
    </lineage>
</organism>
<evidence type="ECO:0000256" key="2">
    <source>
        <dbReference type="SAM" id="MobiDB-lite"/>
    </source>
</evidence>
<dbReference type="InterPro" id="IPR036875">
    <property type="entry name" value="Znf_CCHC_sf"/>
</dbReference>
<evidence type="ECO:0000259" key="3">
    <source>
        <dbReference type="PROSITE" id="PS50158"/>
    </source>
</evidence>
<dbReference type="Pfam" id="PF00098">
    <property type="entry name" value="zf-CCHC"/>
    <property type="match status" value="1"/>
</dbReference>
<dbReference type="GO" id="GO:0003676">
    <property type="term" value="F:nucleic acid binding"/>
    <property type="evidence" value="ECO:0007669"/>
    <property type="project" value="InterPro"/>
</dbReference>
<dbReference type="InterPro" id="IPR032567">
    <property type="entry name" value="RTL1-rel"/>
</dbReference>
<evidence type="ECO:0000313" key="4">
    <source>
        <dbReference type="Ensembl" id="ENSONIP00000074689.1"/>
    </source>
</evidence>
<dbReference type="GO" id="GO:0008270">
    <property type="term" value="F:zinc ion binding"/>
    <property type="evidence" value="ECO:0007669"/>
    <property type="project" value="UniProtKB-KW"/>
</dbReference>
<dbReference type="AlphaFoldDB" id="A0A669EP83"/>
<keyword evidence="1" id="KW-0863">Zinc-finger</keyword>
<reference evidence="4" key="3">
    <citation type="submission" date="2025-09" db="UniProtKB">
        <authorList>
            <consortium name="Ensembl"/>
        </authorList>
    </citation>
    <scope>IDENTIFICATION</scope>
</reference>
<keyword evidence="1" id="KW-0862">Zinc</keyword>
<feature type="domain" description="CCHC-type" evidence="3">
    <location>
        <begin position="310"/>
        <end position="324"/>
    </location>
</feature>
<dbReference type="SMART" id="SM00343">
    <property type="entry name" value="ZnF_C2HC"/>
    <property type="match status" value="1"/>
</dbReference>
<keyword evidence="1" id="KW-0479">Metal-binding</keyword>
<dbReference type="PANTHER" id="PTHR15503:SF22">
    <property type="entry name" value="TRANSPOSON TY3-I GAG POLYPROTEIN"/>
    <property type="match status" value="1"/>
</dbReference>
<dbReference type="Gene3D" id="4.10.60.10">
    <property type="entry name" value="Zinc finger, CCHC-type"/>
    <property type="match status" value="1"/>
</dbReference>
<protein>
    <recommendedName>
        <fullName evidence="3">CCHC-type domain-containing protein</fullName>
    </recommendedName>
</protein>
<feature type="region of interest" description="Disordered" evidence="2">
    <location>
        <begin position="251"/>
        <end position="295"/>
    </location>
</feature>
<feature type="compositionally biased region" description="Pro residues" evidence="2">
    <location>
        <begin position="48"/>
        <end position="57"/>
    </location>
</feature>
<dbReference type="GeneTree" id="ENSGT00950000183173"/>
<feature type="region of interest" description="Disordered" evidence="2">
    <location>
        <begin position="45"/>
        <end position="93"/>
    </location>
</feature>
<keyword evidence="5" id="KW-1185">Reference proteome</keyword>
<dbReference type="Ensembl" id="ENSONIT00000059716.1">
    <property type="protein sequence ID" value="ENSONIP00000074689.1"/>
    <property type="gene ID" value="ENSONIG00000030257.1"/>
</dbReference>
<dbReference type="PANTHER" id="PTHR15503">
    <property type="entry name" value="LDOC1 RELATED"/>
    <property type="match status" value="1"/>
</dbReference>
<evidence type="ECO:0000313" key="5">
    <source>
        <dbReference type="Proteomes" id="UP000005207"/>
    </source>
</evidence>
<proteinExistence type="predicted"/>
<dbReference type="InterPro" id="IPR001878">
    <property type="entry name" value="Znf_CCHC"/>
</dbReference>
<reference evidence="4" key="2">
    <citation type="submission" date="2025-08" db="UniProtKB">
        <authorList>
            <consortium name="Ensembl"/>
        </authorList>
    </citation>
    <scope>IDENTIFICATION</scope>
</reference>
<accession>A0A669EP83</accession>
<dbReference type="OMA" id="ILERHEH"/>
<name>A0A669EP83_ORENI</name>
<feature type="compositionally biased region" description="Low complexity" evidence="2">
    <location>
        <begin position="58"/>
        <end position="68"/>
    </location>
</feature>
<dbReference type="PROSITE" id="PS50158">
    <property type="entry name" value="ZF_CCHC"/>
    <property type="match status" value="1"/>
</dbReference>
<dbReference type="InParanoid" id="A0A669EP83"/>
<dbReference type="Pfam" id="PF19259">
    <property type="entry name" value="Ty3_capsid"/>
    <property type="match status" value="1"/>
</dbReference>
<reference evidence="5" key="1">
    <citation type="submission" date="2012-01" db="EMBL/GenBank/DDBJ databases">
        <title>The Genome Sequence of Oreochromis niloticus (Nile Tilapia).</title>
        <authorList>
            <consortium name="Broad Institute Genome Assembly Team"/>
            <consortium name="Broad Institute Sequencing Platform"/>
            <person name="Di Palma F."/>
            <person name="Johnson J."/>
            <person name="Lander E.S."/>
            <person name="Lindblad-Toh K."/>
        </authorList>
    </citation>
    <scope>NUCLEOTIDE SEQUENCE [LARGE SCALE GENOMIC DNA]</scope>
</reference>
<dbReference type="InterPro" id="IPR045358">
    <property type="entry name" value="Ty3_capsid"/>
</dbReference>
<evidence type="ECO:0000256" key="1">
    <source>
        <dbReference type="PROSITE-ProRule" id="PRU00047"/>
    </source>
</evidence>
<sequence>MDSADSNPTQQPVLTPEAILERHEHMLRHINQQLAALTQVLAQHLPSVSPPSPPPSVSPQLSAPNPSAAAPPVPPAPASTEPPERSLPAPEPFSGEFDKCGGFLTQITLQFRQLRRTYETDGAKIAFMVQLLRGQALNWAQAVLRTAPEISYEDFLTKFKSVFERGTGAEVAAHRLLNLKQGRRSMADFSVEFWTLAEETGWGQSALISTLLNNVCDELKRELMMRDVPKTMSDVITLCVKIDEHLRARRGTGNYISQRPPGRMETTSGGGALSGSHASDSMEEGEQPMELGRSRLSPEERYRRWRAGVCFYCGRRGHIAMDCPARPKDSARQ</sequence>